<dbReference type="Proteomes" id="UP000004080">
    <property type="component" value="Unassembled WGS sequence"/>
</dbReference>
<keyword evidence="3" id="KW-1185">Reference proteome</keyword>
<comment type="caution">
    <text evidence="2">The sequence shown here is derived from an EMBL/GenBank/DDBJ whole genome shotgun (WGS) entry which is preliminary data.</text>
</comment>
<evidence type="ECO:0000313" key="2">
    <source>
        <dbReference type="EMBL" id="EIT86250.1"/>
    </source>
</evidence>
<evidence type="ECO:0000313" key="3">
    <source>
        <dbReference type="Proteomes" id="UP000004080"/>
    </source>
</evidence>
<proteinExistence type="predicted"/>
<dbReference type="InterPro" id="IPR025874">
    <property type="entry name" value="DZR"/>
</dbReference>
<dbReference type="PATRIC" id="fig|1196324.3.peg.1348"/>
<name>I8UH72_9BACL</name>
<feature type="domain" description="DZANK-type" evidence="1">
    <location>
        <begin position="105"/>
        <end position="158"/>
    </location>
</feature>
<dbReference type="AlphaFoldDB" id="I8UH72"/>
<dbReference type="STRING" id="1196324.A374_06611"/>
<dbReference type="EMBL" id="AKKV01000022">
    <property type="protein sequence ID" value="EIT86250.1"/>
    <property type="molecule type" value="Genomic_DNA"/>
</dbReference>
<dbReference type="RefSeq" id="WP_007201419.1">
    <property type="nucleotide sequence ID" value="NZ_AKKV01000022.1"/>
</dbReference>
<reference evidence="2 3" key="1">
    <citation type="journal article" date="2012" name="J. Bacteriol.">
        <title>Genome of Bacillus macauensis ZFHKF-1, a Long-Chain-Forming Bacterium.</title>
        <authorList>
            <person name="Cai L."/>
            <person name="Zhang T."/>
        </authorList>
    </citation>
    <scope>NUCLEOTIDE SEQUENCE [LARGE SCALE GENOMIC DNA]</scope>
    <source>
        <strain evidence="2 3">ZFHKF-1</strain>
    </source>
</reference>
<evidence type="ECO:0000259" key="1">
    <source>
        <dbReference type="Pfam" id="PF12773"/>
    </source>
</evidence>
<organism evidence="2 3">
    <name type="scientific">Fictibacillus macauensis ZFHKF-1</name>
    <dbReference type="NCBI Taxonomy" id="1196324"/>
    <lineage>
        <taxon>Bacteria</taxon>
        <taxon>Bacillati</taxon>
        <taxon>Bacillota</taxon>
        <taxon>Bacilli</taxon>
        <taxon>Bacillales</taxon>
        <taxon>Fictibacillaceae</taxon>
        <taxon>Fictibacillus</taxon>
    </lineage>
</organism>
<dbReference type="eggNOG" id="COG1040">
    <property type="taxonomic scope" value="Bacteria"/>
</dbReference>
<sequence length="163" mass="17507">MSDLQSKVGDGLTKIQGSLQTGKQKLQTAQEMGQLRKRSSEAAAKRMESIVALGEEVYNLMRKGEILLPTLTGHVEGIQAHDRVIYEVNQTLAAMNAKPADTSKCQCGAPLQPTDKFCGSCGQKVQIPDATTEQAFTLQCPTCTEMIPSGSAYCGCCGHKIQV</sequence>
<gene>
    <name evidence="2" type="ORF">A374_06611</name>
</gene>
<accession>I8UH72</accession>
<dbReference type="OrthoDB" id="2922473at2"/>
<protein>
    <recommendedName>
        <fullName evidence="1">DZANK-type domain-containing protein</fullName>
    </recommendedName>
</protein>
<dbReference type="Pfam" id="PF12773">
    <property type="entry name" value="DZR"/>
    <property type="match status" value="1"/>
</dbReference>